<keyword evidence="3" id="KW-1003">Cell membrane</keyword>
<evidence type="ECO:0000313" key="16">
    <source>
        <dbReference type="EMBL" id="KAF2002698.1"/>
    </source>
</evidence>
<dbReference type="PANTHER" id="PTHR47966:SF75">
    <property type="entry name" value="ENDOPEPTIDASE (CTSD), PUTATIVE (AFU_ORTHOLOGUE AFUA_4G07040)-RELATED"/>
    <property type="match status" value="1"/>
</dbReference>
<dbReference type="PANTHER" id="PTHR47966">
    <property type="entry name" value="BETA-SITE APP-CLEAVING ENZYME, ISOFORM A-RELATED"/>
    <property type="match status" value="1"/>
</dbReference>
<dbReference type="PRINTS" id="PR00792">
    <property type="entry name" value="PEPSIN"/>
</dbReference>
<feature type="transmembrane region" description="Helical" evidence="14">
    <location>
        <begin position="427"/>
        <end position="451"/>
    </location>
</feature>
<evidence type="ECO:0000256" key="7">
    <source>
        <dbReference type="ARBA" id="ARBA00023136"/>
    </source>
</evidence>
<keyword evidence="14" id="KW-0812">Transmembrane</keyword>
<protein>
    <submittedName>
        <fullName evidence="16">Acid protease</fullName>
    </submittedName>
</protein>
<dbReference type="Proteomes" id="UP000799779">
    <property type="component" value="Unassembled WGS sequence"/>
</dbReference>
<dbReference type="InterPro" id="IPR001969">
    <property type="entry name" value="Aspartic_peptidase_AS"/>
</dbReference>
<dbReference type="AlphaFoldDB" id="A0A6A5WNU9"/>
<keyword evidence="5 12" id="KW-0064">Aspartyl protease</keyword>
<dbReference type="InterPro" id="IPR034164">
    <property type="entry name" value="Pepsin-like_dom"/>
</dbReference>
<feature type="compositionally biased region" description="Low complexity" evidence="13">
    <location>
        <begin position="336"/>
        <end position="412"/>
    </location>
</feature>
<dbReference type="InterPro" id="IPR001461">
    <property type="entry name" value="Aspartic_peptidase_A1"/>
</dbReference>
<evidence type="ECO:0000256" key="14">
    <source>
        <dbReference type="SAM" id="Phobius"/>
    </source>
</evidence>
<proteinExistence type="inferred from homology"/>
<evidence type="ECO:0000259" key="15">
    <source>
        <dbReference type="PROSITE" id="PS51767"/>
    </source>
</evidence>
<feature type="active site" evidence="10">
    <location>
        <position position="204"/>
    </location>
</feature>
<keyword evidence="11" id="KW-1015">Disulfide bond</keyword>
<gene>
    <name evidence="16" type="ORF">P154DRAFT_430516</name>
</gene>
<evidence type="ECO:0000256" key="5">
    <source>
        <dbReference type="ARBA" id="ARBA00022750"/>
    </source>
</evidence>
<dbReference type="SUPFAM" id="SSF50630">
    <property type="entry name" value="Acid proteases"/>
    <property type="match status" value="1"/>
</dbReference>
<dbReference type="PROSITE" id="PS51767">
    <property type="entry name" value="PEPTIDASE_A1"/>
    <property type="match status" value="1"/>
</dbReference>
<accession>A0A6A5WNU9</accession>
<dbReference type="OrthoDB" id="660550at2759"/>
<sequence>MVAVKFGESEEEYHLLLDSAASNTWVMGEGCKSAACGTHNTFGPADSGTLKVQDTTFSIIYGTGSVSGILATDTLHISTLTSTLSFGLATNVSDEFRSYPMDGILGIGRGDTSPGTIESPQVMDVLKTSNAIGAKLYGIHLSRAKDGLNDGELNLGEPNTERYDGDLNFLKTVPNTNGFWEIEVEDAGVEGSMLGVSGRTAILDSGTSFILMPELDAVALHKLIPGYTQNGETFTIPCTTKTALVLAFNSQKYTILPTDYIGGTVSNGNCGSNIIGRRTFGEKQWLVGDVFLKNVYSVFDFENSQVGLGTKGTGGKSENKSSASVSATTSVASATASTAGESSSPISISTPTPTLSLSPSSGTLSQPQPQTLSNGPSSNEPTPPESSTVPSASAASDPSPSSSGPAPNPTSAEAVESSRPSASPTGAAAISTSISGSSLALCLALGVLAIYM</sequence>
<comment type="similarity">
    <text evidence="2 12">Belongs to the peptidase A1 family.</text>
</comment>
<evidence type="ECO:0000256" key="4">
    <source>
        <dbReference type="ARBA" id="ARBA00022670"/>
    </source>
</evidence>
<evidence type="ECO:0000313" key="17">
    <source>
        <dbReference type="Proteomes" id="UP000799779"/>
    </source>
</evidence>
<evidence type="ECO:0000256" key="11">
    <source>
        <dbReference type="PIRSR" id="PIRSR601461-2"/>
    </source>
</evidence>
<evidence type="ECO:0000256" key="9">
    <source>
        <dbReference type="ARBA" id="ARBA00023288"/>
    </source>
</evidence>
<dbReference type="InterPro" id="IPR021109">
    <property type="entry name" value="Peptidase_aspartic_dom_sf"/>
</dbReference>
<evidence type="ECO:0000256" key="13">
    <source>
        <dbReference type="SAM" id="MobiDB-lite"/>
    </source>
</evidence>
<evidence type="ECO:0000256" key="10">
    <source>
        <dbReference type="PIRSR" id="PIRSR601461-1"/>
    </source>
</evidence>
<organism evidence="16 17">
    <name type="scientific">Amniculicola lignicola CBS 123094</name>
    <dbReference type="NCBI Taxonomy" id="1392246"/>
    <lineage>
        <taxon>Eukaryota</taxon>
        <taxon>Fungi</taxon>
        <taxon>Dikarya</taxon>
        <taxon>Ascomycota</taxon>
        <taxon>Pezizomycotina</taxon>
        <taxon>Dothideomycetes</taxon>
        <taxon>Pleosporomycetidae</taxon>
        <taxon>Pleosporales</taxon>
        <taxon>Amniculicolaceae</taxon>
        <taxon>Amniculicola</taxon>
    </lineage>
</organism>
<reference evidence="16" key="1">
    <citation type="journal article" date="2020" name="Stud. Mycol.">
        <title>101 Dothideomycetes genomes: a test case for predicting lifestyles and emergence of pathogens.</title>
        <authorList>
            <person name="Haridas S."/>
            <person name="Albert R."/>
            <person name="Binder M."/>
            <person name="Bloem J."/>
            <person name="Labutti K."/>
            <person name="Salamov A."/>
            <person name="Andreopoulos B."/>
            <person name="Baker S."/>
            <person name="Barry K."/>
            <person name="Bills G."/>
            <person name="Bluhm B."/>
            <person name="Cannon C."/>
            <person name="Castanera R."/>
            <person name="Culley D."/>
            <person name="Daum C."/>
            <person name="Ezra D."/>
            <person name="Gonzalez J."/>
            <person name="Henrissat B."/>
            <person name="Kuo A."/>
            <person name="Liang C."/>
            <person name="Lipzen A."/>
            <person name="Lutzoni F."/>
            <person name="Magnuson J."/>
            <person name="Mondo S."/>
            <person name="Nolan M."/>
            <person name="Ohm R."/>
            <person name="Pangilinan J."/>
            <person name="Park H.-J."/>
            <person name="Ramirez L."/>
            <person name="Alfaro M."/>
            <person name="Sun H."/>
            <person name="Tritt A."/>
            <person name="Yoshinaga Y."/>
            <person name="Zwiers L.-H."/>
            <person name="Turgeon B."/>
            <person name="Goodwin S."/>
            <person name="Spatafora J."/>
            <person name="Crous P."/>
            <person name="Grigoriev I."/>
        </authorList>
    </citation>
    <scope>NUCLEOTIDE SEQUENCE</scope>
    <source>
        <strain evidence="16">CBS 123094</strain>
    </source>
</reference>
<feature type="active site" evidence="10">
    <location>
        <position position="18"/>
    </location>
</feature>
<dbReference type="GO" id="GO:0005886">
    <property type="term" value="C:plasma membrane"/>
    <property type="evidence" value="ECO:0007669"/>
    <property type="project" value="UniProtKB-SubCell"/>
</dbReference>
<name>A0A6A5WNU9_9PLEO</name>
<dbReference type="FunFam" id="2.40.70.10:FF:000060">
    <property type="entry name" value="Aspartic-type endopeptidase ctsD"/>
    <property type="match status" value="1"/>
</dbReference>
<evidence type="ECO:0000256" key="1">
    <source>
        <dbReference type="ARBA" id="ARBA00004236"/>
    </source>
</evidence>
<evidence type="ECO:0000256" key="3">
    <source>
        <dbReference type="ARBA" id="ARBA00022475"/>
    </source>
</evidence>
<dbReference type="InterPro" id="IPR033121">
    <property type="entry name" value="PEPTIDASE_A1"/>
</dbReference>
<dbReference type="EMBL" id="ML977576">
    <property type="protein sequence ID" value="KAF2002698.1"/>
    <property type="molecule type" value="Genomic_DNA"/>
</dbReference>
<keyword evidence="17" id="KW-1185">Reference proteome</keyword>
<dbReference type="PROSITE" id="PS00141">
    <property type="entry name" value="ASP_PROTEASE"/>
    <property type="match status" value="1"/>
</dbReference>
<evidence type="ECO:0000256" key="6">
    <source>
        <dbReference type="ARBA" id="ARBA00022801"/>
    </source>
</evidence>
<evidence type="ECO:0000256" key="8">
    <source>
        <dbReference type="ARBA" id="ARBA00023180"/>
    </source>
</evidence>
<keyword evidence="14" id="KW-1133">Transmembrane helix</keyword>
<evidence type="ECO:0000256" key="12">
    <source>
        <dbReference type="RuleBase" id="RU000454"/>
    </source>
</evidence>
<keyword evidence="8" id="KW-0325">Glycoprotein</keyword>
<feature type="compositionally biased region" description="Low complexity" evidence="13">
    <location>
        <begin position="420"/>
        <end position="429"/>
    </location>
</feature>
<feature type="domain" description="Peptidase A1" evidence="15">
    <location>
        <begin position="1"/>
        <end position="309"/>
    </location>
</feature>
<feature type="disulfide bond" evidence="11">
    <location>
        <begin position="31"/>
        <end position="36"/>
    </location>
</feature>
<keyword evidence="7 14" id="KW-0472">Membrane</keyword>
<comment type="subcellular location">
    <subcellularLocation>
        <location evidence="1">Cell membrane</location>
    </subcellularLocation>
</comment>
<dbReference type="CDD" id="cd05471">
    <property type="entry name" value="pepsin_like"/>
    <property type="match status" value="1"/>
</dbReference>
<keyword evidence="9" id="KW-0449">Lipoprotein</keyword>
<dbReference type="GO" id="GO:0004190">
    <property type="term" value="F:aspartic-type endopeptidase activity"/>
    <property type="evidence" value="ECO:0007669"/>
    <property type="project" value="UniProtKB-KW"/>
</dbReference>
<evidence type="ECO:0000256" key="2">
    <source>
        <dbReference type="ARBA" id="ARBA00007447"/>
    </source>
</evidence>
<dbReference type="GO" id="GO:0006508">
    <property type="term" value="P:proteolysis"/>
    <property type="evidence" value="ECO:0007669"/>
    <property type="project" value="UniProtKB-KW"/>
</dbReference>
<dbReference type="Gene3D" id="2.40.70.10">
    <property type="entry name" value="Acid Proteases"/>
    <property type="match status" value="2"/>
</dbReference>
<dbReference type="Pfam" id="PF00026">
    <property type="entry name" value="Asp"/>
    <property type="match status" value="1"/>
</dbReference>
<keyword evidence="4 12" id="KW-0645">Protease</keyword>
<feature type="region of interest" description="Disordered" evidence="13">
    <location>
        <begin position="336"/>
        <end position="429"/>
    </location>
</feature>
<keyword evidence="6 12" id="KW-0378">Hydrolase</keyword>